<evidence type="ECO:0000313" key="2">
    <source>
        <dbReference type="Proteomes" id="UP000257030"/>
    </source>
</evidence>
<evidence type="ECO:0000313" key="1">
    <source>
        <dbReference type="EMBL" id="REC76756.1"/>
    </source>
</evidence>
<comment type="caution">
    <text evidence="1">The sequence shown here is derived from an EMBL/GenBank/DDBJ whole genome shotgun (WGS) entry which is preliminary data.</text>
</comment>
<organism evidence="1 2">
    <name type="scientific">Chryseobacterium elymi</name>
    <dbReference type="NCBI Taxonomy" id="395936"/>
    <lineage>
        <taxon>Bacteria</taxon>
        <taxon>Pseudomonadati</taxon>
        <taxon>Bacteroidota</taxon>
        <taxon>Flavobacteriia</taxon>
        <taxon>Flavobacteriales</taxon>
        <taxon>Weeksellaceae</taxon>
        <taxon>Chryseobacterium group</taxon>
        <taxon>Chryseobacterium</taxon>
    </lineage>
</organism>
<dbReference type="EMBL" id="QNUH01000010">
    <property type="protein sequence ID" value="REC76756.1"/>
    <property type="molecule type" value="Genomic_DNA"/>
</dbReference>
<gene>
    <name evidence="1" type="ORF">DRF60_12720</name>
</gene>
<name>A0A3D9DFM6_9FLAO</name>
<dbReference type="AlphaFoldDB" id="A0A3D9DFM6"/>
<reference evidence="1 2" key="1">
    <citation type="journal article" date="2010" name="Syst. Appl. Microbiol.">
        <title>Four new species of Chryseobacterium from the rhizosphere of coastal sand dune plants, Chryseobacterium elymi sp. nov., Chryseobacterium hagamense sp. nov., Chryseobacterium lathyri sp. nov. and Chryseobacterium rhizosphaerae sp. nov.</title>
        <authorList>
            <person name="Cho S.H."/>
            <person name="Lee K.S."/>
            <person name="Shin D.S."/>
            <person name="Han J.H."/>
            <person name="Park K.S."/>
            <person name="Lee C.H."/>
            <person name="Park K.H."/>
            <person name="Kim S.B."/>
        </authorList>
    </citation>
    <scope>NUCLEOTIDE SEQUENCE [LARGE SCALE GENOMIC DNA]</scope>
    <source>
        <strain evidence="1 2">KCTC 22547</strain>
    </source>
</reference>
<protein>
    <submittedName>
        <fullName evidence="1">Uncharacterized protein</fullName>
    </submittedName>
</protein>
<proteinExistence type="predicted"/>
<keyword evidence="2" id="KW-1185">Reference proteome</keyword>
<accession>A0A3D9DFM6</accession>
<sequence>MITANKNKIIMKTLHLKKLKTVVSFFLLIMFTSLYSQLPAPVGRIYDQAHQQSFVLYNDGMMVQDGNPMNKGLAYHDPSGMMYLRLPAANPYQKAFFLDYNRNVIEIDYIKGARIIGYSDIQPPPNPMIKYVPPIYNPNVGIQTANGFQPLPDQIVDVDNPYGNLMITNEQNAKNCYDRSVGFNGVLDKQKFGDCMIENMAGKKENEIYRCVKNASSPEEQALCLVGTMGGTNERRISASLLKCYKQYGNDYSKYPLCLAGESSDPELQKLLSCVQQQGSFGQVNFMNTAMCYGASKLNMNTEAQIVVQCAVTSGGQPYVFAGCAGGQLMSRELDKCLTNGVGGDSGCFGKNNDIIKGLNKIGFELQNQFGPNNDIVKTWNNTIHDIQYGPGKNHEAVKVFTNLGNELGKAGNNIGKEIKKVLPKIKW</sequence>
<dbReference type="Proteomes" id="UP000257030">
    <property type="component" value="Unassembled WGS sequence"/>
</dbReference>